<protein>
    <recommendedName>
        <fullName evidence="4">AB hydrolase-1 domain-containing protein</fullName>
    </recommendedName>
</protein>
<dbReference type="PANTHER" id="PTHR10992:SF1002">
    <property type="entry name" value="SALICYLIC ACID-BINDING PROTEIN 2-LIKE"/>
    <property type="match status" value="1"/>
</dbReference>
<sequence length="65" mass="7143">MNKRKHLLSVSFLLIVFFSAKSDPAKIAKHFVLVHGSCHGGWSWYKLVPLLKSAGHAVTALDLAV</sequence>
<dbReference type="SUPFAM" id="SSF53474">
    <property type="entry name" value="alpha/beta-Hydrolases"/>
    <property type="match status" value="1"/>
</dbReference>
<dbReference type="InterPro" id="IPR029058">
    <property type="entry name" value="AB_hydrolase_fold"/>
</dbReference>
<reference evidence="3" key="1">
    <citation type="submission" date="2013-01" db="EMBL/GenBank/DDBJ databases">
        <title>Draft Genome Sequence of a Mulberry Tree, Morus notabilis C.K. Schneid.</title>
        <authorList>
            <person name="He N."/>
            <person name="Zhao S."/>
        </authorList>
    </citation>
    <scope>NUCLEOTIDE SEQUENCE</scope>
</reference>
<gene>
    <name evidence="2" type="ORF">L484_027021</name>
</gene>
<name>W9R9G4_9ROSA</name>
<feature type="chain" id="PRO_5004931253" description="AB hydrolase-1 domain-containing protein" evidence="1">
    <location>
        <begin position="23"/>
        <end position="65"/>
    </location>
</feature>
<evidence type="ECO:0000256" key="1">
    <source>
        <dbReference type="SAM" id="SignalP"/>
    </source>
</evidence>
<evidence type="ECO:0000313" key="3">
    <source>
        <dbReference type="Proteomes" id="UP000030645"/>
    </source>
</evidence>
<dbReference type="GO" id="GO:0080032">
    <property type="term" value="F:methyl jasmonate esterase activity"/>
    <property type="evidence" value="ECO:0007669"/>
    <property type="project" value="TreeGrafter"/>
</dbReference>
<dbReference type="EMBL" id="KE344491">
    <property type="protein sequence ID" value="EXB63678.1"/>
    <property type="molecule type" value="Genomic_DNA"/>
</dbReference>
<feature type="signal peptide" evidence="1">
    <location>
        <begin position="1"/>
        <end position="22"/>
    </location>
</feature>
<keyword evidence="1" id="KW-0732">Signal</keyword>
<keyword evidence="3" id="KW-1185">Reference proteome</keyword>
<organism evidence="2 3">
    <name type="scientific">Morus notabilis</name>
    <dbReference type="NCBI Taxonomy" id="981085"/>
    <lineage>
        <taxon>Eukaryota</taxon>
        <taxon>Viridiplantae</taxon>
        <taxon>Streptophyta</taxon>
        <taxon>Embryophyta</taxon>
        <taxon>Tracheophyta</taxon>
        <taxon>Spermatophyta</taxon>
        <taxon>Magnoliopsida</taxon>
        <taxon>eudicotyledons</taxon>
        <taxon>Gunneridae</taxon>
        <taxon>Pentapetalae</taxon>
        <taxon>rosids</taxon>
        <taxon>fabids</taxon>
        <taxon>Rosales</taxon>
        <taxon>Moraceae</taxon>
        <taxon>Moreae</taxon>
        <taxon>Morus</taxon>
    </lineage>
</organism>
<accession>W9R9G4</accession>
<dbReference type="GO" id="GO:0080030">
    <property type="term" value="F:methyl indole-3-acetate esterase activity"/>
    <property type="evidence" value="ECO:0007669"/>
    <property type="project" value="TreeGrafter"/>
</dbReference>
<evidence type="ECO:0000313" key="2">
    <source>
        <dbReference type="EMBL" id="EXB63678.1"/>
    </source>
</evidence>
<dbReference type="InterPro" id="IPR045889">
    <property type="entry name" value="MES/HNL"/>
</dbReference>
<dbReference type="STRING" id="981085.W9R9G4"/>
<dbReference type="Gene3D" id="3.40.50.1820">
    <property type="entry name" value="alpha/beta hydrolase"/>
    <property type="match status" value="1"/>
</dbReference>
<evidence type="ECO:0008006" key="4">
    <source>
        <dbReference type="Google" id="ProtNLM"/>
    </source>
</evidence>
<dbReference type="Proteomes" id="UP000030645">
    <property type="component" value="Unassembled WGS sequence"/>
</dbReference>
<dbReference type="AlphaFoldDB" id="W9R9G4"/>
<dbReference type="PANTHER" id="PTHR10992">
    <property type="entry name" value="METHYLESTERASE FAMILY MEMBER"/>
    <property type="match status" value="1"/>
</dbReference>
<dbReference type="GO" id="GO:0009694">
    <property type="term" value="P:jasmonic acid metabolic process"/>
    <property type="evidence" value="ECO:0007669"/>
    <property type="project" value="TreeGrafter"/>
</dbReference>
<proteinExistence type="predicted"/>
<dbReference type="GO" id="GO:0009696">
    <property type="term" value="P:salicylic acid metabolic process"/>
    <property type="evidence" value="ECO:0007669"/>
    <property type="project" value="TreeGrafter"/>
</dbReference>
<dbReference type="GO" id="GO:0080031">
    <property type="term" value="F:methyl salicylate esterase activity"/>
    <property type="evidence" value="ECO:0007669"/>
    <property type="project" value="TreeGrafter"/>
</dbReference>